<reference evidence="3 4" key="1">
    <citation type="submission" date="2024-09" db="EMBL/GenBank/DDBJ databases">
        <title>The Natural Products Discovery Center: Release of the First 8490 Sequenced Strains for Exploring Actinobacteria Biosynthetic Diversity.</title>
        <authorList>
            <person name="Kalkreuter E."/>
            <person name="Kautsar S.A."/>
            <person name="Yang D."/>
            <person name="Bader C.D."/>
            <person name="Teijaro C.N."/>
            <person name="Fluegel L."/>
            <person name="Davis C.M."/>
            <person name="Simpson J.R."/>
            <person name="Lauterbach L."/>
            <person name="Steele A.D."/>
            <person name="Gui C."/>
            <person name="Meng S."/>
            <person name="Li G."/>
            <person name="Viehrig K."/>
            <person name="Ye F."/>
            <person name="Su P."/>
            <person name="Kiefer A.F."/>
            <person name="Nichols A."/>
            <person name="Cepeda A.J."/>
            <person name="Yan W."/>
            <person name="Fan B."/>
            <person name="Jiang Y."/>
            <person name="Adhikari A."/>
            <person name="Zheng C.-J."/>
            <person name="Schuster L."/>
            <person name="Cowan T.M."/>
            <person name="Smanski M.J."/>
            <person name="Chevrette M.G."/>
            <person name="De Carvalho L.P.S."/>
            <person name="Shen B."/>
        </authorList>
    </citation>
    <scope>NUCLEOTIDE SEQUENCE [LARGE SCALE GENOMIC DNA]</scope>
    <source>
        <strain evidence="3 4">NPDC058348</strain>
    </source>
</reference>
<dbReference type="NCBIfam" id="TIGR04354">
    <property type="entry name" value="amphi-Trp"/>
    <property type="match status" value="1"/>
</dbReference>
<evidence type="ECO:0000313" key="3">
    <source>
        <dbReference type="EMBL" id="MFD5099501.1"/>
    </source>
</evidence>
<name>A0ABW6FII8_9ACTN</name>
<feature type="compositionally biased region" description="Basic residues" evidence="1">
    <location>
        <begin position="92"/>
        <end position="101"/>
    </location>
</feature>
<evidence type="ECO:0000259" key="2">
    <source>
        <dbReference type="Pfam" id="PF20068"/>
    </source>
</evidence>
<dbReference type="InterPro" id="IPR027598">
    <property type="entry name" value="Amphi-Trp_dom"/>
</dbReference>
<gene>
    <name evidence="3" type="ORF">ACFWJN_11100</name>
</gene>
<evidence type="ECO:0000256" key="1">
    <source>
        <dbReference type="SAM" id="MobiDB-lite"/>
    </source>
</evidence>
<dbReference type="Proteomes" id="UP001598448">
    <property type="component" value="Unassembled WGS sequence"/>
</dbReference>
<sequence>MTDLKFEQKHSLSRLEAADQLSKIAAALKEGGDAELELGAGTVSLRVPEELHSEIEVEVGNGEIELEIEFTWPLAPERTAPSATGTQEATKRKSAPAKPRRSSTGGNRNKGAKRSATKDA</sequence>
<feature type="region of interest" description="Disordered" evidence="1">
    <location>
        <begin position="73"/>
        <end position="120"/>
    </location>
</feature>
<evidence type="ECO:0000313" key="4">
    <source>
        <dbReference type="Proteomes" id="UP001598448"/>
    </source>
</evidence>
<dbReference type="RefSeq" id="WP_386712209.1">
    <property type="nucleotide sequence ID" value="NZ_JBHXIJ010000057.1"/>
</dbReference>
<feature type="domain" description="Amphi-Trp" evidence="2">
    <location>
        <begin position="4"/>
        <end position="76"/>
    </location>
</feature>
<accession>A0ABW6FII8</accession>
<comment type="caution">
    <text evidence="3">The sequence shown here is derived from an EMBL/GenBank/DDBJ whole genome shotgun (WGS) entry which is preliminary data.</text>
</comment>
<protein>
    <submittedName>
        <fullName evidence="3">Amphi-Trp domain-containing protein</fullName>
    </submittedName>
</protein>
<proteinExistence type="predicted"/>
<keyword evidence="4" id="KW-1185">Reference proteome</keyword>
<dbReference type="EMBL" id="JBHXIJ010000057">
    <property type="protein sequence ID" value="MFD5099501.1"/>
    <property type="molecule type" value="Genomic_DNA"/>
</dbReference>
<feature type="compositionally biased region" description="Basic residues" evidence="1">
    <location>
        <begin position="110"/>
        <end position="120"/>
    </location>
</feature>
<organism evidence="3 4">
    <name type="scientific">Streptomyces albidochromogenes</name>
    <dbReference type="NCBI Taxonomy" id="329524"/>
    <lineage>
        <taxon>Bacteria</taxon>
        <taxon>Bacillati</taxon>
        <taxon>Actinomycetota</taxon>
        <taxon>Actinomycetes</taxon>
        <taxon>Kitasatosporales</taxon>
        <taxon>Streptomycetaceae</taxon>
        <taxon>Streptomyces</taxon>
    </lineage>
</organism>
<dbReference type="Pfam" id="PF20068">
    <property type="entry name" value="Amphi-Trp"/>
    <property type="match status" value="1"/>
</dbReference>